<reference evidence="4 5" key="1">
    <citation type="journal article" date="2017" name="Syst. Appl. Microbiol.">
        <title>Soybeans inoculated with root zone soils of Canadian native legumes harbour diverse and novel Bradyrhizobium spp. that possess agricultural potential.</title>
        <authorList>
            <person name="Bromfield E.S.P."/>
            <person name="Cloutier S."/>
            <person name="Tambong J.T."/>
            <person name="Tran Thi T.V."/>
        </authorList>
    </citation>
    <scope>NUCLEOTIDE SEQUENCE [LARGE SCALE GENOMIC DNA]</scope>
    <source>
        <strain evidence="4 5">323S2</strain>
    </source>
</reference>
<reference evidence="1" key="3">
    <citation type="submission" date="2021-03" db="EMBL/GenBank/DDBJ databases">
        <title>Whole Genome Sequence of Bradyrhizobium sp. Strain 144S4.</title>
        <authorList>
            <person name="Bromfield E.S.P."/>
            <person name="Cloutier S."/>
        </authorList>
    </citation>
    <scope>NUCLEOTIDE SEQUENCE [LARGE SCALE GENOMIC DNA]</scope>
    <source>
        <strain evidence="1">144S4</strain>
    </source>
</reference>
<dbReference type="Proteomes" id="UP000664702">
    <property type="component" value="Plasmid pBb144S4b"/>
</dbReference>
<reference evidence="5 6" key="4">
    <citation type="journal article" date="2022" name="Int. J. Syst. Evol. Microbiol.">
        <title>Strains of Bradyrhizobium barranii sp. nov. associated with legumes native to Canada are symbionts of soybeans and belong to different subspecies (subsp. barranii subsp. nov. and subsp. apii subsp. nov.) and symbiovars (sv. glycinearum and sv. septentrionale).</title>
        <authorList>
            <person name="Bromfield E.S.P."/>
            <person name="Cloutier S."/>
            <person name="Wasai-Hara S."/>
            <person name="Minamisawa K."/>
        </authorList>
    </citation>
    <scope>NUCLEOTIDE SEQUENCE [LARGE SCALE GENOMIC DNA]</scope>
    <source>
        <strain evidence="6">144S4</strain>
        <strain evidence="5">323S2</strain>
        <plasmid evidence="6">pBb144S4b</plasmid>
        <plasmid evidence="3 5">pBb323S2d</plasmid>
    </source>
</reference>
<organism evidence="2">
    <name type="scientific">Bradyrhizobium barranii subsp. barranii</name>
    <dbReference type="NCBI Taxonomy" id="2823807"/>
    <lineage>
        <taxon>Bacteria</taxon>
        <taxon>Pseudomonadati</taxon>
        <taxon>Pseudomonadota</taxon>
        <taxon>Alphaproteobacteria</taxon>
        <taxon>Hyphomicrobiales</taxon>
        <taxon>Nitrobacteraceae</taxon>
        <taxon>Bradyrhizobium</taxon>
        <taxon>Bradyrhizobium barranii</taxon>
    </lineage>
</organism>
<reference evidence="2" key="2">
    <citation type="submission" date="2020-06" db="EMBL/GenBank/DDBJ databases">
        <title>Whole Genome Sequence of Bradyrhizobium sp. Strain 323S2.</title>
        <authorList>
            <person name="Bromfield E.S.P."/>
        </authorList>
    </citation>
    <scope>NUCLEOTIDE SEQUENCE [LARGE SCALE GENOMIC DNA]</scope>
    <source>
        <strain evidence="2">323S2</strain>
    </source>
</reference>
<proteinExistence type="predicted"/>
<dbReference type="KEGG" id="bban:J4G43_054070"/>
<dbReference type="Pfam" id="PF18742">
    <property type="entry name" value="DpnII-MboI"/>
    <property type="match status" value="1"/>
</dbReference>
<accession>A0A7Z0QMT9</accession>
<geneLocation type="plasmid" evidence="3 6">
    <name>pBb144S4b</name>
</geneLocation>
<evidence type="ECO:0000313" key="1">
    <source>
        <dbReference type="EMBL" id="MBO1868893.1"/>
    </source>
</evidence>
<dbReference type="Proteomes" id="UP000564836">
    <property type="component" value="Plasmid pBb323S2d"/>
</dbReference>
<geneLocation type="plasmid" evidence="4 5">
    <name>pBb323S2d</name>
</geneLocation>
<sequence>MEPQFGCSLAVLQLYLPRNGARRPQVAERLHAVIRQLRERREERPTLEVEDEYDVQDLFHALLIIYFDDIRKEEWSPSYAGGASRMDFLLPEVESVVEIKMTRPSLTTKQLGEQLTVDVAKYKQHPMCRSLYCVVYDPAGRTSNPRSVENDLSGDNEKMTVRVMIVPR</sequence>
<evidence type="ECO:0000313" key="4">
    <source>
        <dbReference type="EMBL" id="UGX89454.1"/>
    </source>
</evidence>
<dbReference type="RefSeq" id="WP_049808080.1">
    <property type="nucleotide sequence ID" value="NZ_CP049701.1"/>
</dbReference>
<evidence type="ECO:0000313" key="5">
    <source>
        <dbReference type="Proteomes" id="UP000564836"/>
    </source>
</evidence>
<dbReference type="EMBL" id="CP086138">
    <property type="protein sequence ID" value="UEM18124.1"/>
    <property type="molecule type" value="Genomic_DNA"/>
</dbReference>
<dbReference type="EMBL" id="CP088277">
    <property type="protein sequence ID" value="UGX89454.1"/>
    <property type="molecule type" value="Genomic_DNA"/>
</dbReference>
<dbReference type="EMBL" id="JACBFH010000002">
    <property type="protein sequence ID" value="NYY96282.1"/>
    <property type="molecule type" value="Genomic_DNA"/>
</dbReference>
<evidence type="ECO:0000313" key="2">
    <source>
        <dbReference type="EMBL" id="NYY96282.1"/>
    </source>
</evidence>
<keyword evidence="3" id="KW-0614">Plasmid</keyword>
<dbReference type="EMBL" id="JAGEMI010000002">
    <property type="protein sequence ID" value="MBO1868893.1"/>
    <property type="molecule type" value="Genomic_DNA"/>
</dbReference>
<dbReference type="AlphaFoldDB" id="A0A7Z0QMT9"/>
<protein>
    <recommendedName>
        <fullName evidence="7">PD-(D/E)XK nuclease superfamily protein</fullName>
    </recommendedName>
</protein>
<name>A0A7Z0QMT9_9BRAD</name>
<gene>
    <name evidence="4" type="ORF">G6321_00000610</name>
    <name evidence="2" type="ORF">G6321_50145</name>
    <name evidence="3" type="ORF">J4G43_054070</name>
    <name evidence="1" type="ORF">J4G43_51415</name>
</gene>
<evidence type="ECO:0000313" key="3">
    <source>
        <dbReference type="EMBL" id="UEM18124.1"/>
    </source>
</evidence>
<evidence type="ECO:0008006" key="7">
    <source>
        <dbReference type="Google" id="ProtNLM"/>
    </source>
</evidence>
<evidence type="ECO:0000313" key="6">
    <source>
        <dbReference type="Proteomes" id="UP000664702"/>
    </source>
</evidence>